<protein>
    <recommendedName>
        <fullName evidence="1">Rhodanese domain-containing protein</fullName>
    </recommendedName>
</protein>
<dbReference type="SUPFAM" id="SSF52821">
    <property type="entry name" value="Rhodanese/Cell cycle control phosphatase"/>
    <property type="match status" value="1"/>
</dbReference>
<dbReference type="RefSeq" id="WP_038078494.1">
    <property type="nucleotide sequence ID" value="NZ_AUND01000034.1"/>
</dbReference>
<proteinExistence type="predicted"/>
<dbReference type="InterPro" id="IPR036873">
    <property type="entry name" value="Rhodanese-like_dom_sf"/>
</dbReference>
<dbReference type="eggNOG" id="COG0607">
    <property type="taxonomic scope" value="Bacteria"/>
</dbReference>
<dbReference type="Pfam" id="PF00581">
    <property type="entry name" value="Rhodanese"/>
    <property type="match status" value="1"/>
</dbReference>
<comment type="caution">
    <text evidence="2">The sequence shown here is derived from an EMBL/GenBank/DDBJ whole genome shotgun (WGS) entry which is preliminary data.</text>
</comment>
<dbReference type="STRING" id="1353537.TP2_11005"/>
<dbReference type="Gene3D" id="3.40.250.10">
    <property type="entry name" value="Rhodanese-like domain"/>
    <property type="match status" value="1"/>
</dbReference>
<feature type="domain" description="Rhodanese" evidence="1">
    <location>
        <begin position="27"/>
        <end position="123"/>
    </location>
</feature>
<accession>A0A074JRJ3</accession>
<dbReference type="SMART" id="SM00450">
    <property type="entry name" value="RHOD"/>
    <property type="match status" value="1"/>
</dbReference>
<gene>
    <name evidence="2" type="ORF">TP2_11005</name>
</gene>
<dbReference type="OrthoDB" id="9807812at2"/>
<dbReference type="GO" id="GO:0004792">
    <property type="term" value="F:thiosulfate-cyanide sulfurtransferase activity"/>
    <property type="evidence" value="ECO:0007669"/>
    <property type="project" value="TreeGrafter"/>
</dbReference>
<keyword evidence="3" id="KW-1185">Reference proteome</keyword>
<sequence>MLNFLRPSGAGGRVERIDPKEAVAKAKAGELTVIDVREGMEVKASGKAKGALHIPLATIRMKADPSSPEKNPKLDTAKPVALYCASGARSAGAAQMLAQMGYEHVYNIGGLYDWHAAGGEIER</sequence>
<dbReference type="PROSITE" id="PS50206">
    <property type="entry name" value="RHODANESE_3"/>
    <property type="match status" value="1"/>
</dbReference>
<evidence type="ECO:0000313" key="2">
    <source>
        <dbReference type="EMBL" id="KEO51997.1"/>
    </source>
</evidence>
<dbReference type="PANTHER" id="PTHR44086">
    <property type="entry name" value="THIOSULFATE SULFURTRANSFERASE RDL2, MITOCHONDRIAL-RELATED"/>
    <property type="match status" value="1"/>
</dbReference>
<dbReference type="PANTHER" id="PTHR44086:SF10">
    <property type="entry name" value="THIOSULFATE SULFURTRANSFERASE_RHODANESE-LIKE DOMAIN-CONTAINING PROTEIN 3"/>
    <property type="match status" value="1"/>
</dbReference>
<dbReference type="Proteomes" id="UP000027432">
    <property type="component" value="Unassembled WGS sequence"/>
</dbReference>
<evidence type="ECO:0000313" key="3">
    <source>
        <dbReference type="Proteomes" id="UP000027432"/>
    </source>
</evidence>
<dbReference type="EMBL" id="AUND01000034">
    <property type="protein sequence ID" value="KEO51997.1"/>
    <property type="molecule type" value="Genomic_DNA"/>
</dbReference>
<name>A0A074JRJ3_9RHOB</name>
<dbReference type="AlphaFoldDB" id="A0A074JRJ3"/>
<dbReference type="InterPro" id="IPR001763">
    <property type="entry name" value="Rhodanese-like_dom"/>
</dbReference>
<reference evidence="2 3" key="1">
    <citation type="submission" date="2013-07" db="EMBL/GenBank/DDBJ databases">
        <title>Thioclava pacifica DSM 10166 Genome Sequencing.</title>
        <authorList>
            <person name="Lai Q."/>
            <person name="Shao Z."/>
        </authorList>
    </citation>
    <scope>NUCLEOTIDE SEQUENCE [LARGE SCALE GENOMIC DNA]</scope>
    <source>
        <strain evidence="2 3">DSM 10166</strain>
    </source>
</reference>
<organism evidence="2 3">
    <name type="scientific">Thioclava pacifica DSM 10166</name>
    <dbReference type="NCBI Taxonomy" id="1353537"/>
    <lineage>
        <taxon>Bacteria</taxon>
        <taxon>Pseudomonadati</taxon>
        <taxon>Pseudomonadota</taxon>
        <taxon>Alphaproteobacteria</taxon>
        <taxon>Rhodobacterales</taxon>
        <taxon>Paracoccaceae</taxon>
        <taxon>Thioclava</taxon>
    </lineage>
</organism>
<evidence type="ECO:0000259" key="1">
    <source>
        <dbReference type="PROSITE" id="PS50206"/>
    </source>
</evidence>